<evidence type="ECO:0000256" key="1">
    <source>
        <dbReference type="SAM" id="SignalP"/>
    </source>
</evidence>
<reference evidence="2 3" key="1">
    <citation type="submission" date="2020-08" db="EMBL/GenBank/DDBJ databases">
        <authorList>
            <person name="Koutsovoulos G."/>
            <person name="Danchin GJ E."/>
        </authorList>
    </citation>
    <scope>NUCLEOTIDE SEQUENCE [LARGE SCALE GENOMIC DNA]</scope>
</reference>
<evidence type="ECO:0000313" key="3">
    <source>
        <dbReference type="Proteomes" id="UP000580250"/>
    </source>
</evidence>
<proteinExistence type="predicted"/>
<name>A0A6V7W2P6_MELEN</name>
<dbReference type="EMBL" id="CAJEWN010000400">
    <property type="protein sequence ID" value="CAD2181446.1"/>
    <property type="molecule type" value="Genomic_DNA"/>
</dbReference>
<comment type="caution">
    <text evidence="2">The sequence shown here is derived from an EMBL/GenBank/DDBJ whole genome shotgun (WGS) entry which is preliminary data.</text>
</comment>
<dbReference type="AlphaFoldDB" id="A0A6V7W2P6"/>
<protein>
    <submittedName>
        <fullName evidence="2">Uncharacterized protein</fullName>
    </submittedName>
</protein>
<dbReference type="Proteomes" id="UP000580250">
    <property type="component" value="Unassembled WGS sequence"/>
</dbReference>
<accession>A0A6V7W2P6</accession>
<evidence type="ECO:0000313" key="2">
    <source>
        <dbReference type="EMBL" id="CAD2181446.1"/>
    </source>
</evidence>
<feature type="chain" id="PRO_5027810190" evidence="1">
    <location>
        <begin position="17"/>
        <end position="96"/>
    </location>
</feature>
<feature type="signal peptide" evidence="1">
    <location>
        <begin position="1"/>
        <end position="16"/>
    </location>
</feature>
<keyword evidence="1" id="KW-0732">Signal</keyword>
<gene>
    <name evidence="2" type="ORF">MENT_LOCUS33593</name>
</gene>
<sequence>MIQVFSLAIFLTFTNNLNIYSKEISDSNIKEDYCLLPDSEDDSLGFTNTRITENSLPNIQTELLDDTNKELNLNKNEDNLYPAIIYVKNPTFILHL</sequence>
<organism evidence="2 3">
    <name type="scientific">Meloidogyne enterolobii</name>
    <name type="common">Root-knot nematode worm</name>
    <name type="synonym">Meloidogyne mayaguensis</name>
    <dbReference type="NCBI Taxonomy" id="390850"/>
    <lineage>
        <taxon>Eukaryota</taxon>
        <taxon>Metazoa</taxon>
        <taxon>Ecdysozoa</taxon>
        <taxon>Nematoda</taxon>
        <taxon>Chromadorea</taxon>
        <taxon>Rhabditida</taxon>
        <taxon>Tylenchina</taxon>
        <taxon>Tylenchomorpha</taxon>
        <taxon>Tylenchoidea</taxon>
        <taxon>Meloidogynidae</taxon>
        <taxon>Meloidogyninae</taxon>
        <taxon>Meloidogyne</taxon>
    </lineage>
</organism>